<evidence type="ECO:0000313" key="1">
    <source>
        <dbReference type="EMBL" id="KAK8970551.1"/>
    </source>
</evidence>
<dbReference type="Proteomes" id="UP001412067">
    <property type="component" value="Unassembled WGS sequence"/>
</dbReference>
<keyword evidence="2" id="KW-1185">Reference proteome</keyword>
<reference evidence="1 2" key="1">
    <citation type="journal article" date="2022" name="Nat. Plants">
        <title>Genomes of leafy and leafless Platanthera orchids illuminate the evolution of mycoheterotrophy.</title>
        <authorList>
            <person name="Li M.H."/>
            <person name="Liu K.W."/>
            <person name="Li Z."/>
            <person name="Lu H.C."/>
            <person name="Ye Q.L."/>
            <person name="Zhang D."/>
            <person name="Wang J.Y."/>
            <person name="Li Y.F."/>
            <person name="Zhong Z.M."/>
            <person name="Liu X."/>
            <person name="Yu X."/>
            <person name="Liu D.K."/>
            <person name="Tu X.D."/>
            <person name="Liu B."/>
            <person name="Hao Y."/>
            <person name="Liao X.Y."/>
            <person name="Jiang Y.T."/>
            <person name="Sun W.H."/>
            <person name="Chen J."/>
            <person name="Chen Y.Q."/>
            <person name="Ai Y."/>
            <person name="Zhai J.W."/>
            <person name="Wu S.S."/>
            <person name="Zhou Z."/>
            <person name="Hsiao Y.Y."/>
            <person name="Wu W.L."/>
            <person name="Chen Y.Y."/>
            <person name="Lin Y.F."/>
            <person name="Hsu J.L."/>
            <person name="Li C.Y."/>
            <person name="Wang Z.W."/>
            <person name="Zhao X."/>
            <person name="Zhong W.Y."/>
            <person name="Ma X.K."/>
            <person name="Ma L."/>
            <person name="Huang J."/>
            <person name="Chen G.Z."/>
            <person name="Huang M.Z."/>
            <person name="Huang L."/>
            <person name="Peng D.H."/>
            <person name="Luo Y.B."/>
            <person name="Zou S.Q."/>
            <person name="Chen S.P."/>
            <person name="Lan S."/>
            <person name="Tsai W.C."/>
            <person name="Van de Peer Y."/>
            <person name="Liu Z.J."/>
        </authorList>
    </citation>
    <scope>NUCLEOTIDE SEQUENCE [LARGE SCALE GENOMIC DNA]</scope>
    <source>
        <strain evidence="1">Lor288</strain>
    </source>
</reference>
<comment type="caution">
    <text evidence="1">The sequence shown here is derived from an EMBL/GenBank/DDBJ whole genome shotgun (WGS) entry which is preliminary data.</text>
</comment>
<organism evidence="1 2">
    <name type="scientific">Platanthera guangdongensis</name>
    <dbReference type="NCBI Taxonomy" id="2320717"/>
    <lineage>
        <taxon>Eukaryota</taxon>
        <taxon>Viridiplantae</taxon>
        <taxon>Streptophyta</taxon>
        <taxon>Embryophyta</taxon>
        <taxon>Tracheophyta</taxon>
        <taxon>Spermatophyta</taxon>
        <taxon>Magnoliopsida</taxon>
        <taxon>Liliopsida</taxon>
        <taxon>Asparagales</taxon>
        <taxon>Orchidaceae</taxon>
        <taxon>Orchidoideae</taxon>
        <taxon>Orchideae</taxon>
        <taxon>Orchidinae</taxon>
        <taxon>Platanthera</taxon>
    </lineage>
</organism>
<gene>
    <name evidence="1" type="ORF">KSP40_PGU006348</name>
</gene>
<evidence type="ECO:0000313" key="2">
    <source>
        <dbReference type="Proteomes" id="UP001412067"/>
    </source>
</evidence>
<accession>A0ABR2N3P3</accession>
<name>A0ABR2N3P3_9ASPA</name>
<sequence>MTLPIHNESQDPNLLNLAQIKLGIQQKDDPVEKLTKLYVDNIVRLQGVPRSIVSDRDGRFTSNDWRLVRVLFSFA</sequence>
<proteinExistence type="predicted"/>
<dbReference type="EMBL" id="JBBWWR010000002">
    <property type="protein sequence ID" value="KAK8970551.1"/>
    <property type="molecule type" value="Genomic_DNA"/>
</dbReference>
<protein>
    <submittedName>
        <fullName evidence="1">Uncharacterized protein</fullName>
    </submittedName>
</protein>